<keyword evidence="10" id="KW-1185">Reference proteome</keyword>
<evidence type="ECO:0000256" key="1">
    <source>
        <dbReference type="ARBA" id="ARBA00004571"/>
    </source>
</evidence>
<evidence type="ECO:0000256" key="6">
    <source>
        <dbReference type="ARBA" id="ARBA00023136"/>
    </source>
</evidence>
<dbReference type="PANTHER" id="PTHR35093:SF8">
    <property type="entry name" value="OUTER MEMBRANE PROTEIN NMB0088-RELATED"/>
    <property type="match status" value="1"/>
</dbReference>
<keyword evidence="3" id="KW-1134">Transmembrane beta strand</keyword>
<evidence type="ECO:0000313" key="9">
    <source>
        <dbReference type="EMBL" id="MFD2097770.1"/>
    </source>
</evidence>
<dbReference type="Gene3D" id="2.40.160.60">
    <property type="entry name" value="Outer membrane protein transport protein (OMPP1/FadL/TodX)"/>
    <property type="match status" value="1"/>
</dbReference>
<dbReference type="InterPro" id="IPR005017">
    <property type="entry name" value="OMPP1/FadL/TodX"/>
</dbReference>
<dbReference type="PANTHER" id="PTHR35093">
    <property type="entry name" value="OUTER MEMBRANE PROTEIN NMB0088-RELATED"/>
    <property type="match status" value="1"/>
</dbReference>
<dbReference type="SUPFAM" id="SSF56935">
    <property type="entry name" value="Porins"/>
    <property type="match status" value="1"/>
</dbReference>
<keyword evidence="5 8" id="KW-0732">Signal</keyword>
<evidence type="ECO:0000313" key="10">
    <source>
        <dbReference type="Proteomes" id="UP001597380"/>
    </source>
</evidence>
<evidence type="ECO:0000256" key="7">
    <source>
        <dbReference type="ARBA" id="ARBA00023237"/>
    </source>
</evidence>
<comment type="similarity">
    <text evidence="2">Belongs to the OmpP1/FadL family.</text>
</comment>
<dbReference type="Proteomes" id="UP001597380">
    <property type="component" value="Unassembled WGS sequence"/>
</dbReference>
<feature type="chain" id="PRO_5046479944" evidence="8">
    <location>
        <begin position="23"/>
        <end position="474"/>
    </location>
</feature>
<name>A0ABW4XQB4_9GAMM</name>
<dbReference type="Pfam" id="PF03349">
    <property type="entry name" value="Toluene_X"/>
    <property type="match status" value="1"/>
</dbReference>
<keyword evidence="6" id="KW-0472">Membrane</keyword>
<sequence length="474" mass="52136">MKLVRNTASVALLGLFSSQLSAAGFQLHEHSANGLGRAFAGEGAIAENAAVIARNPAAMTVFDSAQLSFSGTYINPEVDIKGHTVNHYGELYNGAATAVNNAVPGANLSMVETEFDASQRDIAPDAFIPTFFYLRPINERWYWGFGAFSNFGLSTEYGSSSNTSEFADKAEVITINLNPNIAYKINEQWSIGGGINFVYADAEIGSSTPAYMDDYVQPIMEYNQIAEGIGAPQLLPVPGNATILRVSGDDWGYGWNIGVLWEPVKGTRIALSHRSEVELELDGKAESDLSADLNRDGSLDLDLPAISELAIHHELDHQWSVQASAVYTQWGSFEKLEAKLDGIDEPVHIKDEYWDHSWRLAAGVTYKVSPKWTLRAGYAYDETPVDSKRRSLSIPDTDRQWYTAGTTYQWDENISIDVGYAYLHGRKVDVNEEFGLTTTNPNTGDAIHIPVSSYQGHLETADAHIFSAQMNYSF</sequence>
<evidence type="ECO:0000256" key="2">
    <source>
        <dbReference type="ARBA" id="ARBA00008163"/>
    </source>
</evidence>
<keyword evidence="4" id="KW-0812">Transmembrane</keyword>
<dbReference type="RefSeq" id="WP_345342029.1">
    <property type="nucleotide sequence ID" value="NZ_BAABLI010000033.1"/>
</dbReference>
<keyword evidence="7" id="KW-0998">Cell outer membrane</keyword>
<feature type="signal peptide" evidence="8">
    <location>
        <begin position="1"/>
        <end position="22"/>
    </location>
</feature>
<evidence type="ECO:0000256" key="3">
    <source>
        <dbReference type="ARBA" id="ARBA00022452"/>
    </source>
</evidence>
<protein>
    <submittedName>
        <fullName evidence="9">Porin</fullName>
    </submittedName>
</protein>
<comment type="caution">
    <text evidence="9">The sequence shown here is derived from an EMBL/GenBank/DDBJ whole genome shotgun (WGS) entry which is preliminary data.</text>
</comment>
<proteinExistence type="inferred from homology"/>
<evidence type="ECO:0000256" key="8">
    <source>
        <dbReference type="SAM" id="SignalP"/>
    </source>
</evidence>
<dbReference type="EMBL" id="JBHUHT010000029">
    <property type="protein sequence ID" value="MFD2097770.1"/>
    <property type="molecule type" value="Genomic_DNA"/>
</dbReference>
<organism evidence="9 10">
    <name type="scientific">Corallincola platygyrae</name>
    <dbReference type="NCBI Taxonomy" id="1193278"/>
    <lineage>
        <taxon>Bacteria</taxon>
        <taxon>Pseudomonadati</taxon>
        <taxon>Pseudomonadota</taxon>
        <taxon>Gammaproteobacteria</taxon>
        <taxon>Alteromonadales</taxon>
        <taxon>Psychromonadaceae</taxon>
        <taxon>Corallincola</taxon>
    </lineage>
</organism>
<evidence type="ECO:0000256" key="4">
    <source>
        <dbReference type="ARBA" id="ARBA00022692"/>
    </source>
</evidence>
<gene>
    <name evidence="9" type="ORF">ACFSJ3_17400</name>
</gene>
<evidence type="ECO:0000256" key="5">
    <source>
        <dbReference type="ARBA" id="ARBA00022729"/>
    </source>
</evidence>
<reference evidence="10" key="1">
    <citation type="journal article" date="2019" name="Int. J. Syst. Evol. Microbiol.">
        <title>The Global Catalogue of Microorganisms (GCM) 10K type strain sequencing project: providing services to taxonomists for standard genome sequencing and annotation.</title>
        <authorList>
            <consortium name="The Broad Institute Genomics Platform"/>
            <consortium name="The Broad Institute Genome Sequencing Center for Infectious Disease"/>
            <person name="Wu L."/>
            <person name="Ma J."/>
        </authorList>
    </citation>
    <scope>NUCLEOTIDE SEQUENCE [LARGE SCALE GENOMIC DNA]</scope>
    <source>
        <strain evidence="10">CGMCC 1.10992</strain>
    </source>
</reference>
<accession>A0ABW4XQB4</accession>
<comment type="subcellular location">
    <subcellularLocation>
        <location evidence="1">Cell outer membrane</location>
        <topology evidence="1">Multi-pass membrane protein</topology>
    </subcellularLocation>
</comment>